<reference evidence="2" key="1">
    <citation type="submission" date="2018-11" db="EMBL/GenBank/DDBJ databases">
        <authorList>
            <person name="Grassa J C."/>
        </authorList>
    </citation>
    <scope>NUCLEOTIDE SEQUENCE [LARGE SCALE GENOMIC DNA]</scope>
</reference>
<evidence type="ECO:0000256" key="1">
    <source>
        <dbReference type="SAM" id="SignalP"/>
    </source>
</evidence>
<dbReference type="Gramene" id="evm.model.08.1538">
    <property type="protein sequence ID" value="cds.evm.model.08.1538"/>
    <property type="gene ID" value="evm.TU.08.1538"/>
</dbReference>
<evidence type="ECO:0000313" key="2">
    <source>
        <dbReference type="EnsemblPlants" id="cds.evm.model.08.1538"/>
    </source>
</evidence>
<organism evidence="2 3">
    <name type="scientific">Cannabis sativa</name>
    <name type="common">Hemp</name>
    <name type="synonym">Marijuana</name>
    <dbReference type="NCBI Taxonomy" id="3483"/>
    <lineage>
        <taxon>Eukaryota</taxon>
        <taxon>Viridiplantae</taxon>
        <taxon>Streptophyta</taxon>
        <taxon>Embryophyta</taxon>
        <taxon>Tracheophyta</taxon>
        <taxon>Spermatophyta</taxon>
        <taxon>Magnoliopsida</taxon>
        <taxon>eudicotyledons</taxon>
        <taxon>Gunneridae</taxon>
        <taxon>Pentapetalae</taxon>
        <taxon>rosids</taxon>
        <taxon>fabids</taxon>
        <taxon>Rosales</taxon>
        <taxon>Cannabaceae</taxon>
        <taxon>Cannabis</taxon>
    </lineage>
</organism>
<name>A0A803Q904_CANSA</name>
<proteinExistence type="predicted"/>
<dbReference type="Proteomes" id="UP000596661">
    <property type="component" value="Chromosome 8"/>
</dbReference>
<dbReference type="PROSITE" id="PS51257">
    <property type="entry name" value="PROKAR_LIPOPROTEIN"/>
    <property type="match status" value="1"/>
</dbReference>
<sequence length="127" mass="14157">MKTFIVIMLVVGVMIMGCFGRLQPDVDLNLEPNVDRCMKPGEYCHIAQQKVCCGGLYCEGEWLWGENRYCAPIKNCIKIGASCNVMTRACCYPARCTSLSDKGTCQVFRNPLDDVQHSASSQNISTY</sequence>
<dbReference type="EnsemblPlants" id="evm.model.08.1538">
    <property type="protein sequence ID" value="cds.evm.model.08.1538"/>
    <property type="gene ID" value="evm.TU.08.1538"/>
</dbReference>
<keyword evidence="1" id="KW-0732">Signal</keyword>
<keyword evidence="3" id="KW-1185">Reference proteome</keyword>
<feature type="signal peptide" evidence="1">
    <location>
        <begin position="1"/>
        <end position="20"/>
    </location>
</feature>
<dbReference type="EMBL" id="UZAU01000713">
    <property type="status" value="NOT_ANNOTATED_CDS"/>
    <property type="molecule type" value="Genomic_DNA"/>
</dbReference>
<feature type="chain" id="PRO_5031015245" evidence="1">
    <location>
        <begin position="21"/>
        <end position="127"/>
    </location>
</feature>
<reference evidence="2" key="2">
    <citation type="submission" date="2021-03" db="UniProtKB">
        <authorList>
            <consortium name="EnsemblPlants"/>
        </authorList>
    </citation>
    <scope>IDENTIFICATION</scope>
</reference>
<accession>A0A803Q904</accession>
<dbReference type="AlphaFoldDB" id="A0A803Q904"/>
<protein>
    <submittedName>
        <fullName evidence="2">Uncharacterized protein</fullName>
    </submittedName>
</protein>
<evidence type="ECO:0000313" key="3">
    <source>
        <dbReference type="Proteomes" id="UP000596661"/>
    </source>
</evidence>